<dbReference type="FunFam" id="3.40.640.10:FF:000046">
    <property type="entry name" value="Cystathionine gamma-lyase"/>
    <property type="match status" value="1"/>
</dbReference>
<reference evidence="6 7" key="1">
    <citation type="submission" date="2016-10" db="EMBL/GenBank/DDBJ databases">
        <authorList>
            <person name="de Groot N.N."/>
        </authorList>
    </citation>
    <scope>NUCLEOTIDE SEQUENCE [LARGE SCALE GENOMIC DNA]</scope>
    <source>
        <strain evidence="6 7">CGMCC 1.10836</strain>
    </source>
</reference>
<dbReference type="InterPro" id="IPR015424">
    <property type="entry name" value="PyrdxlP-dep_Trfase"/>
</dbReference>
<dbReference type="InterPro" id="IPR000277">
    <property type="entry name" value="Cys/Met-Metab_PyrdxlP-dep_enz"/>
</dbReference>
<evidence type="ECO:0000313" key="6">
    <source>
        <dbReference type="EMBL" id="SEM75144.1"/>
    </source>
</evidence>
<evidence type="ECO:0000256" key="2">
    <source>
        <dbReference type="ARBA" id="ARBA00022898"/>
    </source>
</evidence>
<organism evidence="6 7">
    <name type="scientific">Pseudorhodobacter antarcticus</name>
    <dbReference type="NCBI Taxonomy" id="1077947"/>
    <lineage>
        <taxon>Bacteria</taxon>
        <taxon>Pseudomonadati</taxon>
        <taxon>Pseudomonadota</taxon>
        <taxon>Alphaproteobacteria</taxon>
        <taxon>Rhodobacterales</taxon>
        <taxon>Paracoccaceae</taxon>
        <taxon>Pseudorhodobacter</taxon>
    </lineage>
</organism>
<evidence type="ECO:0000256" key="1">
    <source>
        <dbReference type="ARBA" id="ARBA00001933"/>
    </source>
</evidence>
<dbReference type="PIRSF" id="PIRSF001434">
    <property type="entry name" value="CGS"/>
    <property type="match status" value="1"/>
</dbReference>
<comment type="subunit">
    <text evidence="3">Homotetramer.</text>
</comment>
<feature type="modified residue" description="N6-(pyridoxal phosphate)lysine" evidence="3 4">
    <location>
        <position position="225"/>
    </location>
</feature>
<evidence type="ECO:0000256" key="5">
    <source>
        <dbReference type="RuleBase" id="RU362118"/>
    </source>
</evidence>
<dbReference type="Pfam" id="PF01053">
    <property type="entry name" value="Cys_Met_Meta_PP"/>
    <property type="match status" value="1"/>
</dbReference>
<dbReference type="PANTHER" id="PTHR11808">
    <property type="entry name" value="TRANS-SULFURATION ENZYME FAMILY MEMBER"/>
    <property type="match status" value="1"/>
</dbReference>
<dbReference type="CDD" id="cd00614">
    <property type="entry name" value="CGS_like"/>
    <property type="match status" value="1"/>
</dbReference>
<dbReference type="GO" id="GO:0019346">
    <property type="term" value="P:transsulfuration"/>
    <property type="evidence" value="ECO:0007669"/>
    <property type="project" value="InterPro"/>
</dbReference>
<dbReference type="Proteomes" id="UP000183002">
    <property type="component" value="Unassembled WGS sequence"/>
</dbReference>
<comment type="cofactor">
    <cofactor evidence="1 3 5">
        <name>pyridoxal 5'-phosphate</name>
        <dbReference type="ChEBI" id="CHEBI:597326"/>
    </cofactor>
</comment>
<dbReference type="GO" id="GO:0071268">
    <property type="term" value="P:homocysteine biosynthetic process"/>
    <property type="evidence" value="ECO:0007669"/>
    <property type="project" value="InterPro"/>
</dbReference>
<dbReference type="GO" id="GO:0071266">
    <property type="term" value="P:'de novo' L-methionine biosynthetic process"/>
    <property type="evidence" value="ECO:0007669"/>
    <property type="project" value="UniProtKB-UniRule"/>
</dbReference>
<keyword evidence="2 3" id="KW-0663">Pyridoxal phosphate</keyword>
<dbReference type="GO" id="GO:0030170">
    <property type="term" value="F:pyridoxal phosphate binding"/>
    <property type="evidence" value="ECO:0007669"/>
    <property type="project" value="UniProtKB-UniRule"/>
</dbReference>
<dbReference type="EC" id="2.5.1.-" evidence="3"/>
<evidence type="ECO:0000256" key="4">
    <source>
        <dbReference type="PIRSR" id="PIRSR001434-2"/>
    </source>
</evidence>
<dbReference type="PANTHER" id="PTHR11808:SF80">
    <property type="entry name" value="CYSTATHIONINE GAMMA-LYASE"/>
    <property type="match status" value="1"/>
</dbReference>
<dbReference type="Gene3D" id="3.90.1150.10">
    <property type="entry name" value="Aspartate Aminotransferase, domain 1"/>
    <property type="match status" value="1"/>
</dbReference>
<dbReference type="GO" id="GO:0005737">
    <property type="term" value="C:cytoplasm"/>
    <property type="evidence" value="ECO:0007669"/>
    <property type="project" value="TreeGrafter"/>
</dbReference>
<dbReference type="GO" id="GO:0016846">
    <property type="term" value="F:carbon-sulfur lyase activity"/>
    <property type="evidence" value="ECO:0007669"/>
    <property type="project" value="TreeGrafter"/>
</dbReference>
<comment type="pathway">
    <text evidence="3">Amino-acid biosynthesis; L-methionine biosynthesis via de novo pathway; L-homocysteine from O-succinyl-L-homoserine: step 1/1.</text>
</comment>
<comment type="function">
    <text evidence="3">Catalyzes the formation of L-homocysteine from O-succinyl-L-homoserine (OSHS) and hydrogen sulfide.</text>
</comment>
<proteinExistence type="inferred from homology"/>
<keyword evidence="3" id="KW-0808">Transferase</keyword>
<dbReference type="InterPro" id="IPR015421">
    <property type="entry name" value="PyrdxlP-dep_Trfase_major"/>
</dbReference>
<keyword evidence="7" id="KW-1185">Reference proteome</keyword>
<gene>
    <name evidence="3" type="primary">metZ</name>
    <name evidence="6" type="ORF">SAMN05216227_100235</name>
</gene>
<dbReference type="GO" id="GO:0016765">
    <property type="term" value="F:transferase activity, transferring alkyl or aryl (other than methyl) groups"/>
    <property type="evidence" value="ECO:0007669"/>
    <property type="project" value="UniProtKB-UniRule"/>
</dbReference>
<comment type="similarity">
    <text evidence="3">Belongs to the trans-sulfuration enzymes family. MetZ subfamily.</text>
</comment>
<protein>
    <recommendedName>
        <fullName evidence="3">O-succinylhomoserine sulfhydrylase</fullName>
        <shortName evidence="3">OSH sulfhydrylase</shortName>
        <shortName evidence="3">OSHS sulfhydrylase</shortName>
        <ecNumber evidence="3">2.5.1.-</ecNumber>
    </recommendedName>
</protein>
<dbReference type="NCBIfam" id="TIGR01325">
    <property type="entry name" value="O_suc_HS_sulf"/>
    <property type="match status" value="1"/>
</dbReference>
<dbReference type="STRING" id="1077947.SAMN05216227_100235"/>
<dbReference type="SUPFAM" id="SSF53383">
    <property type="entry name" value="PLP-dependent transferases"/>
    <property type="match status" value="1"/>
</dbReference>
<dbReference type="UniPathway" id="UPA00051">
    <property type="reaction ID" value="UER00449"/>
</dbReference>
<dbReference type="HAMAP" id="MF_02056">
    <property type="entry name" value="MetZ"/>
    <property type="match status" value="1"/>
</dbReference>
<dbReference type="Gene3D" id="3.40.640.10">
    <property type="entry name" value="Type I PLP-dependent aspartate aminotransferase-like (Major domain)"/>
    <property type="match status" value="1"/>
</dbReference>
<evidence type="ECO:0000256" key="3">
    <source>
        <dbReference type="HAMAP-Rule" id="MF_02056"/>
    </source>
</evidence>
<dbReference type="InterPro" id="IPR015422">
    <property type="entry name" value="PyrdxlP-dep_Trfase_small"/>
</dbReference>
<name>A0A1H8AYZ9_9RHOB</name>
<keyword evidence="3" id="KW-0486">Methionine biosynthesis</keyword>
<keyword evidence="3" id="KW-0028">Amino-acid biosynthesis</keyword>
<sequence>MTPAPSGLPGFLCRGPEMTKEWKTRTQLVHEGSRRSQYGEMAEAIFLTQGFVYESAEAAEARFIKPGPDEFIYARYGNPTVRMFEDRIAAIEGTEDAFATASGMAAVSGALTSMLRAGDHVVSSRALFGSCLYILEEVLTRYGVQVTFVDGVDLAEWRAACVPGTKAVFFESMSNPTLELVDIEAVSAIAHGVGAIVVVDNVFSTPIFSNAVAQGADVVVYSTTKHIDGQGRALGGVICGTRDFIRGVVEPYMKHTGGSMSPFTAWIMLNGMVTLDLRCRAMAEAAARVASALEGDARLTRVIYPGLYSHPQADLAARQMGSGGTMLAFDIAGGKDAAFRFMNALEIIKISNNLGDAKSIVTHPATTTHQRLPEAQKAVLGITPGLIRLSVGLEDAQDLIADLQAGLAAI</sequence>
<evidence type="ECO:0000313" key="7">
    <source>
        <dbReference type="Proteomes" id="UP000183002"/>
    </source>
</evidence>
<dbReference type="AlphaFoldDB" id="A0A1H8AYZ9"/>
<accession>A0A1H8AYZ9</accession>
<comment type="catalytic activity">
    <reaction evidence="3">
        <text>O-succinyl-L-homoserine + hydrogen sulfide = L-homocysteine + succinate</text>
        <dbReference type="Rhea" id="RHEA:27826"/>
        <dbReference type="ChEBI" id="CHEBI:29919"/>
        <dbReference type="ChEBI" id="CHEBI:30031"/>
        <dbReference type="ChEBI" id="CHEBI:57661"/>
        <dbReference type="ChEBI" id="CHEBI:58199"/>
    </reaction>
</comment>
<dbReference type="InterPro" id="IPR006234">
    <property type="entry name" value="O-succ-hSer_sulfhydrylase"/>
</dbReference>
<dbReference type="EMBL" id="FOCO01000002">
    <property type="protein sequence ID" value="SEM75144.1"/>
    <property type="molecule type" value="Genomic_DNA"/>
</dbReference>